<evidence type="ECO:0000313" key="6">
    <source>
        <dbReference type="EMBL" id="VTP03546.1"/>
    </source>
</evidence>
<dbReference type="SUPFAM" id="SSF56112">
    <property type="entry name" value="Protein kinase-like (PK-like)"/>
    <property type="match status" value="1"/>
</dbReference>
<reference evidence="6" key="1">
    <citation type="submission" date="2019-05" db="EMBL/GenBank/DDBJ databases">
        <authorList>
            <person name="Naeem R."/>
            <person name="Antony C."/>
            <person name="Guan Q."/>
        </authorList>
    </citation>
    <scope>NUCLEOTIDE SEQUENCE</scope>
    <source>
        <strain evidence="6">3</strain>
    </source>
</reference>
<dbReference type="PANTHER" id="PTHR43851:SF3">
    <property type="entry name" value="COENZYME Q8"/>
    <property type="match status" value="1"/>
</dbReference>
<sequence>MRHTVATCKRLHSGCARGDPKIRPVIRRAQGGGAVGAVLSRPGPPYTRGRLMPDQYPVGATVMDDGYVSDIKRGRAARNAKLASIPVGMAGRAALGFGKRLTGKSKDEVTAELMEKAANQLFTVLGELKGGAMKVGQALSVMEAAIPEQFGEPYRDALTKLQKDAPPLPAAKVHRVLDAQLGTKWRERFSSFDDTPVASASIGQVHKAVWSDGREVAVKIQYPGADEALRADLKTMQRMVGVLKQLSPGADVQGVVDELIERTEMELDYRLEADNQRAFAKAYHDHPHFAVPRVVASAPKVVIQEWIDGVPMSAIIRNGNQEQRDLIGTRLIELTFDAPRRLGMLHGDAHPGNFMLLPDGRMGVLDFGAVAPLPGGYPIELGMTIRLARDKNYDLLLPTMEKAGFIQQGQQVSVREIDEMLRQYVEPIEVDVFHYTRKWLQRMTVSQFDRSVAQIKVARQMDLPAKLAIPMRVIASVAAILCQLDAHVPIKSLTEELIPGFAEPDTAVV</sequence>
<evidence type="ECO:0000259" key="5">
    <source>
        <dbReference type="Pfam" id="PF03109"/>
    </source>
</evidence>
<comment type="similarity">
    <text evidence="1">Belongs to the protein kinase superfamily. ADCK protein kinase family.</text>
</comment>
<keyword evidence="3" id="KW-0547">Nucleotide-binding</keyword>
<evidence type="ECO:0000256" key="4">
    <source>
        <dbReference type="ARBA" id="ARBA00022840"/>
    </source>
</evidence>
<dbReference type="AlphaFoldDB" id="A0A653F3E7"/>
<dbReference type="PANTHER" id="PTHR43851">
    <property type="match status" value="1"/>
</dbReference>
<dbReference type="GO" id="GO:0005524">
    <property type="term" value="F:ATP binding"/>
    <property type="evidence" value="ECO:0007669"/>
    <property type="project" value="UniProtKB-KW"/>
</dbReference>
<organism evidence="6">
    <name type="scientific">Mycobacterium kansasii</name>
    <dbReference type="NCBI Taxonomy" id="1768"/>
    <lineage>
        <taxon>Bacteria</taxon>
        <taxon>Bacillati</taxon>
        <taxon>Actinomycetota</taxon>
        <taxon>Actinomycetes</taxon>
        <taxon>Mycobacteriales</taxon>
        <taxon>Mycobacteriaceae</taxon>
        <taxon>Mycobacterium</taxon>
    </lineage>
</organism>
<protein>
    <recommendedName>
        <fullName evidence="5">ABC1 atypical kinase-like domain-containing protein</fullName>
    </recommendedName>
</protein>
<dbReference type="InterPro" id="IPR034646">
    <property type="entry name" value="ADCK3_dom"/>
</dbReference>
<name>A0A653F3E7_MYCKA</name>
<dbReference type="CDD" id="cd13970">
    <property type="entry name" value="ABC1_ADCK3"/>
    <property type="match status" value="1"/>
</dbReference>
<dbReference type="EMBL" id="LR589348">
    <property type="protein sequence ID" value="VTP03546.1"/>
    <property type="molecule type" value="Genomic_DNA"/>
</dbReference>
<dbReference type="InterPro" id="IPR051409">
    <property type="entry name" value="Atypical_kinase_ADCK"/>
</dbReference>
<evidence type="ECO:0000256" key="2">
    <source>
        <dbReference type="ARBA" id="ARBA00022679"/>
    </source>
</evidence>
<evidence type="ECO:0000256" key="1">
    <source>
        <dbReference type="ARBA" id="ARBA00009670"/>
    </source>
</evidence>
<proteinExistence type="inferred from homology"/>
<evidence type="ECO:0000256" key="3">
    <source>
        <dbReference type="ARBA" id="ARBA00022741"/>
    </source>
</evidence>
<dbReference type="InterPro" id="IPR004147">
    <property type="entry name" value="ABC1_dom"/>
</dbReference>
<dbReference type="Pfam" id="PF03109">
    <property type="entry name" value="ABC1"/>
    <property type="match status" value="1"/>
</dbReference>
<accession>A0A653F3E7</accession>
<dbReference type="GO" id="GO:0016740">
    <property type="term" value="F:transferase activity"/>
    <property type="evidence" value="ECO:0007669"/>
    <property type="project" value="UniProtKB-KW"/>
</dbReference>
<keyword evidence="4" id="KW-0067">ATP-binding</keyword>
<gene>
    <name evidence="6" type="primary">ubiB_2</name>
    <name evidence="6" type="ORF">BIN_B_03968</name>
</gene>
<feature type="domain" description="ABC1 atypical kinase-like" evidence="5">
    <location>
        <begin position="160"/>
        <end position="373"/>
    </location>
</feature>
<dbReference type="InterPro" id="IPR011009">
    <property type="entry name" value="Kinase-like_dom_sf"/>
</dbReference>
<keyword evidence="2" id="KW-0808">Transferase</keyword>